<dbReference type="InterPro" id="IPR002104">
    <property type="entry name" value="Integrase_catalytic"/>
</dbReference>
<reference evidence="8 9" key="3">
    <citation type="submission" date="2020-08" db="EMBL/GenBank/DDBJ databases">
        <title>Genomic Encyclopedia of Type Strains, Phase IV (KMG-IV): sequencing the most valuable type-strain genomes for metagenomic binning, comparative biology and taxonomic classification.</title>
        <authorList>
            <person name="Goeker M."/>
        </authorList>
    </citation>
    <scope>NUCLEOTIDE SEQUENCE [LARGE SCALE GENOMIC DNA]</scope>
    <source>
        <strain evidence="8 9">DSM 24105</strain>
    </source>
</reference>
<reference evidence="7" key="4">
    <citation type="submission" date="2023-01" db="EMBL/GenBank/DDBJ databases">
        <title>Draft genome sequence of Methylobacterium brachythecii strain NBRC 107710.</title>
        <authorList>
            <person name="Sun Q."/>
            <person name="Mori K."/>
        </authorList>
    </citation>
    <scope>NUCLEOTIDE SEQUENCE</scope>
    <source>
        <strain evidence="7">NBRC 107710</strain>
    </source>
</reference>
<sequence length="317" mass="33660">MSPLPVPVAPANFTPVSLVRAIAYSAEARAERTRKAYSSAFTGFVNWCRSVGANPMPAEAPTVAAYVAHLADSGRKAATINLHVAAIAAVHRAGGHEPPTGAEAVKATVRGARRALGTRQTRKAPATAETLKKVLRKVPDTTTGLRDRALLLLGFAAALRRSELVALDVADLERVPDGIIVHIRRSKTDQDGAGQEIAVPRGSKLKVCEALDAWLAAARIITGPVFRSINKGGAISSERLTDRSVADIMKHHIAAAGLDATLFSGHSLRAGFVTSALAAGADVLKVMHVTRHTQVTTLQKYDRRARAFDDHAGKKFL</sequence>
<evidence type="ECO:0000256" key="1">
    <source>
        <dbReference type="ARBA" id="ARBA00022908"/>
    </source>
</evidence>
<dbReference type="PROSITE" id="PS51898">
    <property type="entry name" value="TYR_RECOMBINASE"/>
    <property type="match status" value="1"/>
</dbReference>
<keyword evidence="10" id="KW-1185">Reference proteome</keyword>
<evidence type="ECO:0000313" key="9">
    <source>
        <dbReference type="Proteomes" id="UP000517759"/>
    </source>
</evidence>
<comment type="caution">
    <text evidence="8">The sequence shown here is derived from an EMBL/GenBank/DDBJ whole genome shotgun (WGS) entry which is preliminary data.</text>
</comment>
<dbReference type="PANTHER" id="PTHR34605:SF4">
    <property type="entry name" value="DNA ADENINE METHYLTRANSFERASE"/>
    <property type="match status" value="1"/>
</dbReference>
<evidence type="ECO:0000313" key="8">
    <source>
        <dbReference type="EMBL" id="MBB3905110.1"/>
    </source>
</evidence>
<dbReference type="InterPro" id="IPR011010">
    <property type="entry name" value="DNA_brk_join_enz"/>
</dbReference>
<evidence type="ECO:0000256" key="3">
    <source>
        <dbReference type="ARBA" id="ARBA00023172"/>
    </source>
</evidence>
<dbReference type="InterPro" id="IPR052925">
    <property type="entry name" value="Phage_Integrase-like_Recomb"/>
</dbReference>
<evidence type="ECO:0000313" key="10">
    <source>
        <dbReference type="Proteomes" id="UP001156881"/>
    </source>
</evidence>
<dbReference type="Proteomes" id="UP000517759">
    <property type="component" value="Unassembled WGS sequence"/>
</dbReference>
<dbReference type="CDD" id="cd00799">
    <property type="entry name" value="INT_Cre_C"/>
    <property type="match status" value="1"/>
</dbReference>
<dbReference type="Pfam" id="PF00589">
    <property type="entry name" value="Phage_integrase"/>
    <property type="match status" value="1"/>
</dbReference>
<feature type="domain" description="Core-binding (CB)" evidence="6">
    <location>
        <begin position="16"/>
        <end position="95"/>
    </location>
</feature>
<dbReference type="GO" id="GO:0003677">
    <property type="term" value="F:DNA binding"/>
    <property type="evidence" value="ECO:0007669"/>
    <property type="project" value="UniProtKB-UniRule"/>
</dbReference>
<accession>A0A7W6AKJ2</accession>
<dbReference type="Proteomes" id="UP001156881">
    <property type="component" value="Unassembled WGS sequence"/>
</dbReference>
<dbReference type="Gene3D" id="1.10.443.10">
    <property type="entry name" value="Intergrase catalytic core"/>
    <property type="match status" value="1"/>
</dbReference>
<evidence type="ECO:0000256" key="2">
    <source>
        <dbReference type="ARBA" id="ARBA00023125"/>
    </source>
</evidence>
<dbReference type="EMBL" id="BSPG01000011">
    <property type="protein sequence ID" value="GLS44381.1"/>
    <property type="molecule type" value="Genomic_DNA"/>
</dbReference>
<name>A0A7W6AKJ2_9HYPH</name>
<dbReference type="PROSITE" id="PS51900">
    <property type="entry name" value="CB"/>
    <property type="match status" value="1"/>
</dbReference>
<dbReference type="GO" id="GO:0015074">
    <property type="term" value="P:DNA integration"/>
    <property type="evidence" value="ECO:0007669"/>
    <property type="project" value="UniProtKB-KW"/>
</dbReference>
<dbReference type="EMBL" id="JACIDN010000010">
    <property type="protein sequence ID" value="MBB3905110.1"/>
    <property type="molecule type" value="Genomic_DNA"/>
</dbReference>
<evidence type="ECO:0000259" key="6">
    <source>
        <dbReference type="PROSITE" id="PS51900"/>
    </source>
</evidence>
<reference evidence="7" key="1">
    <citation type="journal article" date="2014" name="Int. J. Syst. Evol. Microbiol.">
        <title>Complete genome of a new Firmicutes species belonging to the dominant human colonic microbiota ('Ruminococcus bicirculans') reveals two chromosomes and a selective capacity to utilize plant glucans.</title>
        <authorList>
            <consortium name="NISC Comparative Sequencing Program"/>
            <person name="Wegmann U."/>
            <person name="Louis P."/>
            <person name="Goesmann A."/>
            <person name="Henrissat B."/>
            <person name="Duncan S.H."/>
            <person name="Flint H.J."/>
        </authorList>
    </citation>
    <scope>NUCLEOTIDE SEQUENCE</scope>
    <source>
        <strain evidence="7">NBRC 107710</strain>
    </source>
</reference>
<dbReference type="AlphaFoldDB" id="A0A7W6AKJ2"/>
<evidence type="ECO:0000256" key="4">
    <source>
        <dbReference type="PROSITE-ProRule" id="PRU01248"/>
    </source>
</evidence>
<protein>
    <submittedName>
        <fullName evidence="7 8">Recombinase</fullName>
    </submittedName>
</protein>
<organism evidence="8 9">
    <name type="scientific">Methylobacterium brachythecii</name>
    <dbReference type="NCBI Taxonomy" id="1176177"/>
    <lineage>
        <taxon>Bacteria</taxon>
        <taxon>Pseudomonadati</taxon>
        <taxon>Pseudomonadota</taxon>
        <taxon>Alphaproteobacteria</taxon>
        <taxon>Hyphomicrobiales</taxon>
        <taxon>Methylobacteriaceae</taxon>
        <taxon>Methylobacterium</taxon>
    </lineage>
</organism>
<keyword evidence="1" id="KW-0229">DNA integration</keyword>
<dbReference type="PANTHER" id="PTHR34605">
    <property type="entry name" value="PHAGE_INTEGRASE DOMAIN-CONTAINING PROTEIN"/>
    <property type="match status" value="1"/>
</dbReference>
<reference evidence="10" key="2">
    <citation type="journal article" date="2019" name="Int. J. Syst. Evol. Microbiol.">
        <title>The Global Catalogue of Microorganisms (GCM) 10K type strain sequencing project: providing services to taxonomists for standard genome sequencing and annotation.</title>
        <authorList>
            <consortium name="The Broad Institute Genomics Platform"/>
            <consortium name="The Broad Institute Genome Sequencing Center for Infectious Disease"/>
            <person name="Wu L."/>
            <person name="Ma J."/>
        </authorList>
    </citation>
    <scope>NUCLEOTIDE SEQUENCE [LARGE SCALE GENOMIC DNA]</scope>
    <source>
        <strain evidence="10">NBRC 107710</strain>
    </source>
</reference>
<proteinExistence type="predicted"/>
<dbReference type="GO" id="GO:0006310">
    <property type="term" value="P:DNA recombination"/>
    <property type="evidence" value="ECO:0007669"/>
    <property type="project" value="UniProtKB-KW"/>
</dbReference>
<dbReference type="RefSeq" id="WP_183511191.1">
    <property type="nucleotide sequence ID" value="NZ_BSPG01000011.1"/>
</dbReference>
<dbReference type="SUPFAM" id="SSF47823">
    <property type="entry name" value="lambda integrase-like, N-terminal domain"/>
    <property type="match status" value="1"/>
</dbReference>
<keyword evidence="3" id="KW-0233">DNA recombination</keyword>
<evidence type="ECO:0000313" key="7">
    <source>
        <dbReference type="EMBL" id="GLS44381.1"/>
    </source>
</evidence>
<dbReference type="Gene3D" id="1.10.150.130">
    <property type="match status" value="1"/>
</dbReference>
<evidence type="ECO:0000259" key="5">
    <source>
        <dbReference type="PROSITE" id="PS51898"/>
    </source>
</evidence>
<gene>
    <name evidence="7" type="ORF">GCM10007884_23690</name>
    <name evidence="8" type="ORF">GGR33_004638</name>
</gene>
<feature type="domain" description="Tyr recombinase" evidence="5">
    <location>
        <begin position="121"/>
        <end position="317"/>
    </location>
</feature>
<dbReference type="InterPro" id="IPR044068">
    <property type="entry name" value="CB"/>
</dbReference>
<dbReference type="InterPro" id="IPR013762">
    <property type="entry name" value="Integrase-like_cat_sf"/>
</dbReference>
<dbReference type="InterPro" id="IPR010998">
    <property type="entry name" value="Integrase_recombinase_N"/>
</dbReference>
<dbReference type="SUPFAM" id="SSF56349">
    <property type="entry name" value="DNA breaking-rejoining enzymes"/>
    <property type="match status" value="1"/>
</dbReference>
<keyword evidence="2 4" id="KW-0238">DNA-binding</keyword>